<dbReference type="Pfam" id="PF02321">
    <property type="entry name" value="OEP"/>
    <property type="match status" value="2"/>
</dbReference>
<comment type="subcellular location">
    <subcellularLocation>
        <location evidence="1">Cell outer membrane</location>
    </subcellularLocation>
</comment>
<protein>
    <submittedName>
        <fullName evidence="8">TolC family protein</fullName>
    </submittedName>
</protein>
<sequence length="447" mass="50564">MKRYTLIISLIFITHFCHGQALQEILKQAEANYPLLKAKGYEVQARKDQVAFAKSTALPSLDAAYQLNYATYNNITGMAVGHGFVPISGPPSTTNTYDAVFGSVGGLLLNWEPFTFGQRKSRINSARAYQEYQQADQAQEVFQHQVKTANAYLDLVLTHKLVNVYSKNLERAQDNVRIVKSLTRSGLRPGTDTALFKAELSRARIELLEYEKLKQSQQLILSELLGGEQANYSIDSSYFKLLPFITVDTLPQQHPLIRLSMSRVLINQYEKKYVQTSMYPTLSFWGAAYARGSGIRYDGQLNSEDGLSFSRYNYGVGLILSVPLLRFANVRHQVNARESEIKAEQEKLNTVNLQLRKQNDVADVTLANALKIAHESPSFYESAEFSYRTLISRYNSGLVNYADLIQAQYVLIKSEADLKRAYLNAWKALLYKAAVQGDIHIFLNQFN</sequence>
<reference evidence="8 9" key="1">
    <citation type="submission" date="2021-05" db="EMBL/GenBank/DDBJ databases">
        <title>A Polyphasic approach of four new species of the genus Ohtaekwangia: Ohtaekwangia histidinii sp. nov., Ohtaekwangia cretensis sp. nov., Ohtaekwangia indiensis sp. nov., Ohtaekwangia reichenbachii sp. nov. from diverse environment.</title>
        <authorList>
            <person name="Octaviana S."/>
        </authorList>
    </citation>
    <scope>NUCLEOTIDE SEQUENCE [LARGE SCALE GENOMIC DNA]</scope>
    <source>
        <strain evidence="8 9">PWU37</strain>
    </source>
</reference>
<dbReference type="Gene3D" id="1.20.1600.10">
    <property type="entry name" value="Outer membrane efflux proteins (OEP)"/>
    <property type="match status" value="1"/>
</dbReference>
<dbReference type="RefSeq" id="WP_254090094.1">
    <property type="nucleotide sequence ID" value="NZ_JAHESC010000011.1"/>
</dbReference>
<dbReference type="GO" id="GO:0015562">
    <property type="term" value="F:efflux transmembrane transporter activity"/>
    <property type="evidence" value="ECO:0007669"/>
    <property type="project" value="InterPro"/>
</dbReference>
<keyword evidence="5" id="KW-0812">Transmembrane</keyword>
<keyword evidence="4" id="KW-1134">Transmembrane beta strand</keyword>
<dbReference type="PANTHER" id="PTHR30026:SF20">
    <property type="entry name" value="OUTER MEMBRANE PROTEIN TOLC"/>
    <property type="match status" value="1"/>
</dbReference>
<gene>
    <name evidence="8" type="ORF">KK078_09835</name>
</gene>
<organism evidence="8 9">
    <name type="scientific">Dawidia soli</name>
    <dbReference type="NCBI Taxonomy" id="2782352"/>
    <lineage>
        <taxon>Bacteria</taxon>
        <taxon>Pseudomonadati</taxon>
        <taxon>Bacteroidota</taxon>
        <taxon>Cytophagia</taxon>
        <taxon>Cytophagales</taxon>
        <taxon>Chryseotaleaceae</taxon>
        <taxon>Dawidia</taxon>
    </lineage>
</organism>
<keyword evidence="6" id="KW-0472">Membrane</keyword>
<name>A0AAP2D7U2_9BACT</name>
<evidence type="ECO:0000256" key="5">
    <source>
        <dbReference type="ARBA" id="ARBA00022692"/>
    </source>
</evidence>
<dbReference type="InterPro" id="IPR003423">
    <property type="entry name" value="OMP_efflux"/>
</dbReference>
<evidence type="ECO:0000313" key="8">
    <source>
        <dbReference type="EMBL" id="MBT1686859.1"/>
    </source>
</evidence>
<keyword evidence="9" id="KW-1185">Reference proteome</keyword>
<evidence type="ECO:0000256" key="2">
    <source>
        <dbReference type="ARBA" id="ARBA00007613"/>
    </source>
</evidence>
<dbReference type="GO" id="GO:0009279">
    <property type="term" value="C:cell outer membrane"/>
    <property type="evidence" value="ECO:0007669"/>
    <property type="project" value="UniProtKB-SubCell"/>
</dbReference>
<keyword evidence="7" id="KW-0998">Cell outer membrane</keyword>
<dbReference type="GO" id="GO:1990281">
    <property type="term" value="C:efflux pump complex"/>
    <property type="evidence" value="ECO:0007669"/>
    <property type="project" value="TreeGrafter"/>
</dbReference>
<evidence type="ECO:0000256" key="3">
    <source>
        <dbReference type="ARBA" id="ARBA00022448"/>
    </source>
</evidence>
<evidence type="ECO:0000256" key="4">
    <source>
        <dbReference type="ARBA" id="ARBA00022452"/>
    </source>
</evidence>
<dbReference type="EMBL" id="JAHESC010000011">
    <property type="protein sequence ID" value="MBT1686859.1"/>
    <property type="molecule type" value="Genomic_DNA"/>
</dbReference>
<dbReference type="AlphaFoldDB" id="A0AAP2D7U2"/>
<dbReference type="SUPFAM" id="SSF56954">
    <property type="entry name" value="Outer membrane efflux proteins (OEP)"/>
    <property type="match status" value="1"/>
</dbReference>
<accession>A0AAP2D7U2</accession>
<evidence type="ECO:0000256" key="7">
    <source>
        <dbReference type="ARBA" id="ARBA00023237"/>
    </source>
</evidence>
<dbReference type="Proteomes" id="UP001319180">
    <property type="component" value="Unassembled WGS sequence"/>
</dbReference>
<evidence type="ECO:0000256" key="1">
    <source>
        <dbReference type="ARBA" id="ARBA00004442"/>
    </source>
</evidence>
<dbReference type="InterPro" id="IPR051906">
    <property type="entry name" value="TolC-like"/>
</dbReference>
<comment type="caution">
    <text evidence="8">The sequence shown here is derived from an EMBL/GenBank/DDBJ whole genome shotgun (WGS) entry which is preliminary data.</text>
</comment>
<proteinExistence type="inferred from homology"/>
<evidence type="ECO:0000313" key="9">
    <source>
        <dbReference type="Proteomes" id="UP001319180"/>
    </source>
</evidence>
<dbReference type="PANTHER" id="PTHR30026">
    <property type="entry name" value="OUTER MEMBRANE PROTEIN TOLC"/>
    <property type="match status" value="1"/>
</dbReference>
<dbReference type="GO" id="GO:0015288">
    <property type="term" value="F:porin activity"/>
    <property type="evidence" value="ECO:0007669"/>
    <property type="project" value="TreeGrafter"/>
</dbReference>
<keyword evidence="3" id="KW-0813">Transport</keyword>
<evidence type="ECO:0000256" key="6">
    <source>
        <dbReference type="ARBA" id="ARBA00023136"/>
    </source>
</evidence>
<comment type="similarity">
    <text evidence="2">Belongs to the outer membrane factor (OMF) (TC 1.B.17) family.</text>
</comment>